<accession>A0A6G0TBK3</accession>
<reference evidence="1 2" key="1">
    <citation type="submission" date="2019-08" db="EMBL/GenBank/DDBJ databases">
        <title>The genome of the soybean aphid Biotype 1, its phylome, world population structure and adaptation to the North American continent.</title>
        <authorList>
            <person name="Giordano R."/>
            <person name="Donthu R.K."/>
            <person name="Hernandez A.G."/>
            <person name="Wright C.L."/>
            <person name="Zimin A.V."/>
        </authorList>
    </citation>
    <scope>NUCLEOTIDE SEQUENCE [LARGE SCALE GENOMIC DNA]</scope>
    <source>
        <tissue evidence="1">Whole aphids</tissue>
    </source>
</reference>
<dbReference type="Proteomes" id="UP000475862">
    <property type="component" value="Unassembled WGS sequence"/>
</dbReference>
<proteinExistence type="predicted"/>
<dbReference type="EMBL" id="VYZN01000044">
    <property type="protein sequence ID" value="KAE9529752.1"/>
    <property type="molecule type" value="Genomic_DNA"/>
</dbReference>
<keyword evidence="2" id="KW-1185">Reference proteome</keyword>
<comment type="caution">
    <text evidence="1">The sequence shown here is derived from an EMBL/GenBank/DDBJ whole genome shotgun (WGS) entry which is preliminary data.</text>
</comment>
<gene>
    <name evidence="1" type="ORF">AGLY_011848</name>
</gene>
<evidence type="ECO:0000313" key="1">
    <source>
        <dbReference type="EMBL" id="KAE9529752.1"/>
    </source>
</evidence>
<sequence length="178" mass="20809">MEDEDSMWKLLWSVAVANAKDNCPVVKYMARIYECKTKISVNLPYRDNSKSVTRCKLETSELYTICLVNSFPVTWQEEPYARIRVLQICKFNLGYLLISKLINKAESLNQEKNIVILSFDIFQVIMFLYNSLGWVKILEMYLSDLAETDIGEYNEIRTGFMCKIIGEKCAERLWVKKT</sequence>
<evidence type="ECO:0000313" key="2">
    <source>
        <dbReference type="Proteomes" id="UP000475862"/>
    </source>
</evidence>
<protein>
    <submittedName>
        <fullName evidence="1">Uncharacterized protein</fullName>
    </submittedName>
</protein>
<organism evidence="1 2">
    <name type="scientific">Aphis glycines</name>
    <name type="common">Soybean aphid</name>
    <dbReference type="NCBI Taxonomy" id="307491"/>
    <lineage>
        <taxon>Eukaryota</taxon>
        <taxon>Metazoa</taxon>
        <taxon>Ecdysozoa</taxon>
        <taxon>Arthropoda</taxon>
        <taxon>Hexapoda</taxon>
        <taxon>Insecta</taxon>
        <taxon>Pterygota</taxon>
        <taxon>Neoptera</taxon>
        <taxon>Paraneoptera</taxon>
        <taxon>Hemiptera</taxon>
        <taxon>Sternorrhyncha</taxon>
        <taxon>Aphidomorpha</taxon>
        <taxon>Aphidoidea</taxon>
        <taxon>Aphididae</taxon>
        <taxon>Aphidini</taxon>
        <taxon>Aphis</taxon>
        <taxon>Aphis</taxon>
    </lineage>
</organism>
<dbReference type="AlphaFoldDB" id="A0A6G0TBK3"/>
<name>A0A6G0TBK3_APHGL</name>